<dbReference type="InterPro" id="IPR000014">
    <property type="entry name" value="PAS"/>
</dbReference>
<dbReference type="PANTHER" id="PTHR44757:SF2">
    <property type="entry name" value="BIOFILM ARCHITECTURE MAINTENANCE PROTEIN MBAA"/>
    <property type="match status" value="1"/>
</dbReference>
<gene>
    <name evidence="3" type="ORF">SAE02_59230</name>
</gene>
<sequence length="155" mass="17001">MMHDAGNIRALTGSSLLEALLQTSSDAIVVSDAEGRIVFWNPGAARIFGFDAVEAVDQSLDLIIPEKLRARHWQGYRHVMATGHSRYGEGDLLSVPALTKDGRRISVEFTIVMLRDEHGTAVGMASIMRDSTKHFEELKSLRRKIAELESAAPAA</sequence>
<organism evidence="3 4">
    <name type="scientific">Skermanella aerolata</name>
    <dbReference type="NCBI Taxonomy" id="393310"/>
    <lineage>
        <taxon>Bacteria</taxon>
        <taxon>Pseudomonadati</taxon>
        <taxon>Pseudomonadota</taxon>
        <taxon>Alphaproteobacteria</taxon>
        <taxon>Rhodospirillales</taxon>
        <taxon>Azospirillaceae</taxon>
        <taxon>Skermanella</taxon>
    </lineage>
</organism>
<dbReference type="EMBL" id="BJYZ01000031">
    <property type="protein sequence ID" value="GEO41775.1"/>
    <property type="molecule type" value="Genomic_DNA"/>
</dbReference>
<keyword evidence="4" id="KW-1185">Reference proteome</keyword>
<dbReference type="SUPFAM" id="SSF55785">
    <property type="entry name" value="PYP-like sensor domain (PAS domain)"/>
    <property type="match status" value="1"/>
</dbReference>
<evidence type="ECO:0000313" key="3">
    <source>
        <dbReference type="EMBL" id="GEO41775.1"/>
    </source>
</evidence>
<dbReference type="RefSeq" id="WP_244619686.1">
    <property type="nucleotide sequence ID" value="NZ_BJYZ01000031.1"/>
</dbReference>
<evidence type="ECO:0000259" key="2">
    <source>
        <dbReference type="PROSITE" id="PS50113"/>
    </source>
</evidence>
<dbReference type="InterPro" id="IPR035965">
    <property type="entry name" value="PAS-like_dom_sf"/>
</dbReference>
<dbReference type="Proteomes" id="UP000321523">
    <property type="component" value="Unassembled WGS sequence"/>
</dbReference>
<dbReference type="InterPro" id="IPR013767">
    <property type="entry name" value="PAS_fold"/>
</dbReference>
<dbReference type="InterPro" id="IPR000700">
    <property type="entry name" value="PAS-assoc_C"/>
</dbReference>
<dbReference type="Gene3D" id="3.30.450.20">
    <property type="entry name" value="PAS domain"/>
    <property type="match status" value="1"/>
</dbReference>
<feature type="domain" description="PAS" evidence="1">
    <location>
        <begin position="13"/>
        <end position="66"/>
    </location>
</feature>
<dbReference type="PANTHER" id="PTHR44757">
    <property type="entry name" value="DIGUANYLATE CYCLASE DGCP"/>
    <property type="match status" value="1"/>
</dbReference>
<name>A0A512DZA0_9PROT</name>
<reference evidence="3 4" key="1">
    <citation type="submission" date="2019-07" db="EMBL/GenBank/DDBJ databases">
        <title>Whole genome shotgun sequence of Skermanella aerolata NBRC 106429.</title>
        <authorList>
            <person name="Hosoyama A."/>
            <person name="Uohara A."/>
            <person name="Ohji S."/>
            <person name="Ichikawa N."/>
        </authorList>
    </citation>
    <scope>NUCLEOTIDE SEQUENCE [LARGE SCALE GENOMIC DNA]</scope>
    <source>
        <strain evidence="3 4">NBRC 106429</strain>
    </source>
</reference>
<dbReference type="PROSITE" id="PS50113">
    <property type="entry name" value="PAC"/>
    <property type="match status" value="1"/>
</dbReference>
<dbReference type="GO" id="GO:0006355">
    <property type="term" value="P:regulation of DNA-templated transcription"/>
    <property type="evidence" value="ECO:0007669"/>
    <property type="project" value="InterPro"/>
</dbReference>
<dbReference type="SMART" id="SM00091">
    <property type="entry name" value="PAS"/>
    <property type="match status" value="1"/>
</dbReference>
<dbReference type="InterPro" id="IPR052155">
    <property type="entry name" value="Biofilm_reg_signaling"/>
</dbReference>
<dbReference type="CDD" id="cd00130">
    <property type="entry name" value="PAS"/>
    <property type="match status" value="1"/>
</dbReference>
<evidence type="ECO:0000313" key="4">
    <source>
        <dbReference type="Proteomes" id="UP000321523"/>
    </source>
</evidence>
<evidence type="ECO:0000259" key="1">
    <source>
        <dbReference type="PROSITE" id="PS50112"/>
    </source>
</evidence>
<comment type="caution">
    <text evidence="3">The sequence shown here is derived from an EMBL/GenBank/DDBJ whole genome shotgun (WGS) entry which is preliminary data.</text>
</comment>
<dbReference type="AlphaFoldDB" id="A0A512DZA0"/>
<proteinExistence type="predicted"/>
<dbReference type="Pfam" id="PF00989">
    <property type="entry name" value="PAS"/>
    <property type="match status" value="1"/>
</dbReference>
<accession>A0A512DZA0</accession>
<dbReference type="NCBIfam" id="TIGR00229">
    <property type="entry name" value="sensory_box"/>
    <property type="match status" value="1"/>
</dbReference>
<feature type="domain" description="PAC" evidence="2">
    <location>
        <begin position="86"/>
        <end position="143"/>
    </location>
</feature>
<protein>
    <submittedName>
        <fullName evidence="3">Transcriptional regulator</fullName>
    </submittedName>
</protein>
<dbReference type="PROSITE" id="PS50112">
    <property type="entry name" value="PAS"/>
    <property type="match status" value="1"/>
</dbReference>